<evidence type="ECO:0000313" key="1">
    <source>
        <dbReference type="EMBL" id="QCD79610.1"/>
    </source>
</evidence>
<reference evidence="1 2" key="1">
    <citation type="submission" date="2019-04" db="EMBL/GenBank/DDBJ databases">
        <title>An improved genome assembly and genetic linkage map for asparagus bean, Vigna unguiculata ssp. sesquipedialis.</title>
        <authorList>
            <person name="Xia Q."/>
            <person name="Zhang R."/>
            <person name="Dong Y."/>
        </authorList>
    </citation>
    <scope>NUCLEOTIDE SEQUENCE [LARGE SCALE GENOMIC DNA]</scope>
    <source>
        <tissue evidence="1">Leaf</tissue>
    </source>
</reference>
<dbReference type="EMBL" id="CP039345">
    <property type="protein sequence ID" value="QCD79610.1"/>
    <property type="molecule type" value="Genomic_DNA"/>
</dbReference>
<accession>A0A4D6KSD4</accession>
<proteinExistence type="predicted"/>
<organism evidence="1 2">
    <name type="scientific">Vigna unguiculata</name>
    <name type="common">Cowpea</name>
    <dbReference type="NCBI Taxonomy" id="3917"/>
    <lineage>
        <taxon>Eukaryota</taxon>
        <taxon>Viridiplantae</taxon>
        <taxon>Streptophyta</taxon>
        <taxon>Embryophyta</taxon>
        <taxon>Tracheophyta</taxon>
        <taxon>Spermatophyta</taxon>
        <taxon>Magnoliopsida</taxon>
        <taxon>eudicotyledons</taxon>
        <taxon>Gunneridae</taxon>
        <taxon>Pentapetalae</taxon>
        <taxon>rosids</taxon>
        <taxon>fabids</taxon>
        <taxon>Fabales</taxon>
        <taxon>Fabaceae</taxon>
        <taxon>Papilionoideae</taxon>
        <taxon>50 kb inversion clade</taxon>
        <taxon>NPAAA clade</taxon>
        <taxon>indigoferoid/millettioid clade</taxon>
        <taxon>Phaseoleae</taxon>
        <taxon>Vigna</taxon>
    </lineage>
</organism>
<sequence length="53" mass="5680">MFLSLVLPGPFGFSGPRDPFGSSGLPDPFGSSGPPYPVRFFELALLVRVIRLA</sequence>
<gene>
    <name evidence="1" type="ORF">DEO72_LG1g3255</name>
</gene>
<dbReference type="Proteomes" id="UP000501690">
    <property type="component" value="Linkage Group LG1"/>
</dbReference>
<dbReference type="AlphaFoldDB" id="A0A4D6KSD4"/>
<name>A0A4D6KSD4_VIGUN</name>
<keyword evidence="2" id="KW-1185">Reference proteome</keyword>
<evidence type="ECO:0000313" key="2">
    <source>
        <dbReference type="Proteomes" id="UP000501690"/>
    </source>
</evidence>
<protein>
    <submittedName>
        <fullName evidence="1">Uncharacterized protein</fullName>
    </submittedName>
</protein>